<feature type="region of interest" description="Disordered" evidence="17">
    <location>
        <begin position="269"/>
        <end position="298"/>
    </location>
</feature>
<dbReference type="PROSITE" id="PS51194">
    <property type="entry name" value="HELICASE_CTER"/>
    <property type="match status" value="1"/>
</dbReference>
<evidence type="ECO:0000256" key="9">
    <source>
        <dbReference type="ARBA" id="ARBA00023242"/>
    </source>
</evidence>
<dbReference type="Pfam" id="PF00271">
    <property type="entry name" value="Helicase_C"/>
    <property type="match status" value="1"/>
</dbReference>
<dbReference type="FunFam" id="3.40.50.300:FF:000322">
    <property type="entry name" value="probable ATP-dependent RNA helicase DDX23"/>
    <property type="match status" value="1"/>
</dbReference>
<keyword evidence="6" id="KW-0347">Helicase</keyword>
<evidence type="ECO:0000256" key="7">
    <source>
        <dbReference type="ARBA" id="ARBA00022840"/>
    </source>
</evidence>
<dbReference type="GO" id="GO:0005634">
    <property type="term" value="C:nucleus"/>
    <property type="evidence" value="ECO:0007669"/>
    <property type="project" value="UniProtKB-SubCell"/>
</dbReference>
<feature type="region of interest" description="Disordered" evidence="17">
    <location>
        <begin position="41"/>
        <end position="112"/>
    </location>
</feature>
<evidence type="ECO:0000256" key="3">
    <source>
        <dbReference type="ARBA" id="ARBA00022664"/>
    </source>
</evidence>
<comment type="subcellular location">
    <subcellularLocation>
        <location evidence="1">Nucleus</location>
    </subcellularLocation>
</comment>
<dbReference type="SMART" id="SM00487">
    <property type="entry name" value="DEXDc"/>
    <property type="match status" value="1"/>
</dbReference>
<dbReference type="InterPro" id="IPR014001">
    <property type="entry name" value="Helicase_ATP-bd"/>
</dbReference>
<dbReference type="InterPro" id="IPR027417">
    <property type="entry name" value="P-loop_NTPase"/>
</dbReference>
<feature type="compositionally biased region" description="Basic and acidic residues" evidence="17">
    <location>
        <begin position="131"/>
        <end position="149"/>
    </location>
</feature>
<evidence type="ECO:0000259" key="18">
    <source>
        <dbReference type="PROSITE" id="PS51192"/>
    </source>
</evidence>
<dbReference type="FunFam" id="3.40.50.300:FF:000520">
    <property type="entry name" value="probable ATP-dependent RNA helicase DDX23"/>
    <property type="match status" value="1"/>
</dbReference>
<keyword evidence="5 21" id="KW-0378">Hydrolase</keyword>
<comment type="subunit">
    <text evidence="13">The phosphorylated form (by SRPK2) is a component of the U4/U6-U5 tri-snRNP complex composed of the U4, U6 and U5 snRNAs and at least PRPF3, PRPF4, PRPF6, PRPF8, PRPF31, SNRNP200, TXNL4A, WDR57, SNRNP40, DDX23, CD2BP2, PPIH, SNU13, EFTUD2, SART1 and USP39. Identified in the spliceosome C complex. Interacts with ERBB4. Interacts with ERCC6.</text>
</comment>
<dbReference type="PROSITE" id="PS00039">
    <property type="entry name" value="DEAD_ATP_HELICASE"/>
    <property type="match status" value="1"/>
</dbReference>
<dbReference type="Proteomes" id="UP000683360">
    <property type="component" value="Unassembled WGS sequence"/>
</dbReference>
<keyword evidence="9" id="KW-0539">Nucleus</keyword>
<keyword evidence="8" id="KW-0508">mRNA splicing</keyword>
<comment type="function">
    <text evidence="12">Involved in pre-mRNA splicing and its phosphorylated form (by SRPK2) is required for spliceosomal B complex formation. Independently of its spliceosome formation function, required for the suppression of incorrect R-loops formed during transcription; R-loops are composed of a DNA:RNA hybrid and the associated non-template single-stranded DNA.</text>
</comment>
<evidence type="ECO:0000256" key="17">
    <source>
        <dbReference type="SAM" id="MobiDB-lite"/>
    </source>
</evidence>
<evidence type="ECO:0000256" key="4">
    <source>
        <dbReference type="ARBA" id="ARBA00022741"/>
    </source>
</evidence>
<evidence type="ECO:0000256" key="8">
    <source>
        <dbReference type="ARBA" id="ARBA00023187"/>
    </source>
</evidence>
<dbReference type="GO" id="GO:0000398">
    <property type="term" value="P:mRNA splicing, via spliceosome"/>
    <property type="evidence" value="ECO:0007669"/>
    <property type="project" value="UniProtKB-ARBA"/>
</dbReference>
<name>A0A8S3QM08_MYTED</name>
<dbReference type="InterPro" id="IPR001650">
    <property type="entry name" value="Helicase_C-like"/>
</dbReference>
<evidence type="ECO:0000259" key="20">
    <source>
        <dbReference type="PROSITE" id="PS51195"/>
    </source>
</evidence>
<dbReference type="InterPro" id="IPR057479">
    <property type="entry name" value="PRP28/DDX23-like_helical"/>
</dbReference>
<feature type="domain" description="DEAD-box RNA helicase Q" evidence="20">
    <location>
        <begin position="842"/>
        <end position="870"/>
    </location>
</feature>
<dbReference type="CDD" id="cd18787">
    <property type="entry name" value="SF2_C_DEAD"/>
    <property type="match status" value="1"/>
</dbReference>
<dbReference type="GO" id="GO:0016787">
    <property type="term" value="F:hydrolase activity"/>
    <property type="evidence" value="ECO:0007669"/>
    <property type="project" value="UniProtKB-KW"/>
</dbReference>
<comment type="catalytic activity">
    <reaction evidence="11">
        <text>ATP + H2O = ADP + phosphate + H(+)</text>
        <dbReference type="Rhea" id="RHEA:13065"/>
        <dbReference type="ChEBI" id="CHEBI:15377"/>
        <dbReference type="ChEBI" id="CHEBI:15378"/>
        <dbReference type="ChEBI" id="CHEBI:30616"/>
        <dbReference type="ChEBI" id="CHEBI:43474"/>
        <dbReference type="ChEBI" id="CHEBI:456216"/>
        <dbReference type="EC" id="3.6.4.13"/>
    </reaction>
</comment>
<proteinExistence type="inferred from homology"/>
<gene>
    <name evidence="21" type="ORF">MEDL_12523</name>
</gene>
<evidence type="ECO:0000256" key="13">
    <source>
        <dbReference type="ARBA" id="ARBA00062365"/>
    </source>
</evidence>
<keyword evidence="3" id="KW-0507">mRNA processing</keyword>
<dbReference type="SUPFAM" id="SSF52540">
    <property type="entry name" value="P-loop containing nucleoside triphosphate hydrolases"/>
    <property type="match status" value="1"/>
</dbReference>
<dbReference type="AlphaFoldDB" id="A0A8S3QM08"/>
<dbReference type="Pfam" id="PF25430">
    <property type="entry name" value="DDX23"/>
    <property type="match status" value="14"/>
</dbReference>
<feature type="compositionally biased region" description="Polar residues" evidence="17">
    <location>
        <begin position="78"/>
        <end position="88"/>
    </location>
</feature>
<dbReference type="InterPro" id="IPR014014">
    <property type="entry name" value="RNA_helicase_DEAD_Q_motif"/>
</dbReference>
<evidence type="ECO:0000259" key="19">
    <source>
        <dbReference type="PROSITE" id="PS51194"/>
    </source>
</evidence>
<dbReference type="GO" id="GO:0003676">
    <property type="term" value="F:nucleic acid binding"/>
    <property type="evidence" value="ECO:0007669"/>
    <property type="project" value="InterPro"/>
</dbReference>
<evidence type="ECO:0000256" key="10">
    <source>
        <dbReference type="ARBA" id="ARBA00037954"/>
    </source>
</evidence>
<dbReference type="Gene3D" id="3.40.50.300">
    <property type="entry name" value="P-loop containing nucleotide triphosphate hydrolases"/>
    <property type="match status" value="2"/>
</dbReference>
<keyword evidence="22" id="KW-1185">Reference proteome</keyword>
<dbReference type="GO" id="GO:0003724">
    <property type="term" value="F:RNA helicase activity"/>
    <property type="evidence" value="ECO:0007669"/>
    <property type="project" value="UniProtKB-EC"/>
</dbReference>
<evidence type="ECO:0000256" key="5">
    <source>
        <dbReference type="ARBA" id="ARBA00022801"/>
    </source>
</evidence>
<protein>
    <recommendedName>
        <fullName evidence="14">Probable ATP-dependent RNA helicase DDX23</fullName>
        <ecNumber evidence="2">3.6.4.13</ecNumber>
    </recommendedName>
    <alternativeName>
        <fullName evidence="15">DEAD box protein 23</fullName>
    </alternativeName>
</protein>
<dbReference type="PANTHER" id="PTHR47958">
    <property type="entry name" value="ATP-DEPENDENT RNA HELICASE DBP3"/>
    <property type="match status" value="1"/>
</dbReference>
<dbReference type="CDD" id="cd17945">
    <property type="entry name" value="DEADc_DDX23"/>
    <property type="match status" value="1"/>
</dbReference>
<dbReference type="OrthoDB" id="196131at2759"/>
<feature type="domain" description="Helicase ATP-binding" evidence="18">
    <location>
        <begin position="873"/>
        <end position="1076"/>
    </location>
</feature>
<feature type="region of interest" description="Disordered" evidence="17">
    <location>
        <begin position="131"/>
        <end position="153"/>
    </location>
</feature>
<dbReference type="InterPro" id="IPR000629">
    <property type="entry name" value="RNA-helicase_DEAD-box_CS"/>
</dbReference>
<dbReference type="SMART" id="SM00490">
    <property type="entry name" value="HELICc"/>
    <property type="match status" value="1"/>
</dbReference>
<dbReference type="PROSITE" id="PS51195">
    <property type="entry name" value="Q_MOTIF"/>
    <property type="match status" value="1"/>
</dbReference>
<evidence type="ECO:0000256" key="14">
    <source>
        <dbReference type="ARBA" id="ARBA00072905"/>
    </source>
</evidence>
<accession>A0A8S3QM08</accession>
<reference evidence="21" key="1">
    <citation type="submission" date="2021-03" db="EMBL/GenBank/DDBJ databases">
        <authorList>
            <person name="Bekaert M."/>
        </authorList>
    </citation>
    <scope>NUCLEOTIDE SEQUENCE</scope>
</reference>
<feature type="compositionally biased region" description="Basic residues" evidence="17">
    <location>
        <begin position="51"/>
        <end position="68"/>
    </location>
</feature>
<comment type="similarity">
    <text evidence="10">Belongs to the DEAD box helicase family. DDX23/PRP28 subfamily.</text>
</comment>
<keyword evidence="7" id="KW-0067">ATP-binding</keyword>
<feature type="domain" description="Helicase C-terminal" evidence="19">
    <location>
        <begin position="1100"/>
        <end position="1248"/>
    </location>
</feature>
<evidence type="ECO:0000256" key="11">
    <source>
        <dbReference type="ARBA" id="ARBA00047984"/>
    </source>
</evidence>
<evidence type="ECO:0000256" key="1">
    <source>
        <dbReference type="ARBA" id="ARBA00004123"/>
    </source>
</evidence>
<dbReference type="Pfam" id="PF00270">
    <property type="entry name" value="DEAD"/>
    <property type="match status" value="1"/>
</dbReference>
<comment type="caution">
    <text evidence="21">The sequence shown here is derived from an EMBL/GenBank/DDBJ whole genome shotgun (WGS) entry which is preliminary data.</text>
</comment>
<dbReference type="EMBL" id="CAJPWZ010000654">
    <property type="protein sequence ID" value="CAG2197751.1"/>
    <property type="molecule type" value="Genomic_DNA"/>
</dbReference>
<evidence type="ECO:0000313" key="22">
    <source>
        <dbReference type="Proteomes" id="UP000683360"/>
    </source>
</evidence>
<evidence type="ECO:0000256" key="16">
    <source>
        <dbReference type="PROSITE-ProRule" id="PRU00552"/>
    </source>
</evidence>
<evidence type="ECO:0000256" key="15">
    <source>
        <dbReference type="ARBA" id="ARBA00075448"/>
    </source>
</evidence>
<evidence type="ECO:0000256" key="12">
    <source>
        <dbReference type="ARBA" id="ARBA00055288"/>
    </source>
</evidence>
<organism evidence="21 22">
    <name type="scientific">Mytilus edulis</name>
    <name type="common">Blue mussel</name>
    <dbReference type="NCBI Taxonomy" id="6550"/>
    <lineage>
        <taxon>Eukaryota</taxon>
        <taxon>Metazoa</taxon>
        <taxon>Spiralia</taxon>
        <taxon>Lophotrochozoa</taxon>
        <taxon>Mollusca</taxon>
        <taxon>Bivalvia</taxon>
        <taxon>Autobranchia</taxon>
        <taxon>Pteriomorphia</taxon>
        <taxon>Mytilida</taxon>
        <taxon>Mytiloidea</taxon>
        <taxon>Mytilidae</taxon>
        <taxon>Mytilinae</taxon>
        <taxon>Mytilus</taxon>
    </lineage>
</organism>
<evidence type="ECO:0000256" key="6">
    <source>
        <dbReference type="ARBA" id="ARBA00022806"/>
    </source>
</evidence>
<feature type="short sequence motif" description="Q motif" evidence="16">
    <location>
        <begin position="842"/>
        <end position="870"/>
    </location>
</feature>
<sequence>METSDQLPEEITVVLSLVENQSADWTLTKRNGRYSMQIKWRQTTQKPTITTKKRSSKARQDRNRRRRQAFLLRKQQESGEPTINTEEQGPTAPPPVVETKELPSPAINDDMDTGISISQIDRNLSAKQTIAEEKKINTQTSRKEERTTTEVDPAQKVVDGRSEVDTLQKERKKRQLDARSYTKGLKVKKVCLDLPQTMYVMDIADNDLYLLVNSNTLEFHDFIYKDQDKDTYQYIKRSFDTWLDVRNSKNFLFRGVDDRRDRGYQGYRDRDRERDRERERRERERERNKDTDDKDKVMEEKEKDKVVEAIKDRYLGMAKKKRRIRRLNDRKFVFDWDAGDDTSTDYNPLYKEKHQVQFFGRGYVAGIDLKVSYNPLYKEKHQVQFFGRGYVAGIDLKFFGRGYVAGIDLKVSYNPLYKEKHQVQFFGRGYVAGIDLKVSYNPLYKEKHQVQFFGRGYVAGIDLKVSYNPLYKEKHQVQFFGRGYVAGIDLKVSYNPLYKEKHQVQFFGRGYVAGIDLKVSYNPLYKEKHQVQFFGRGYVAGIDLKVSYNPLYKEKHQVQFFGRGYVAGIDLKVSYNPLYKEKHQVQFFGRGYVAGIDLKVSYNPLYKEKHQVQFFGRGYVAGIDLKISYNPLYKEKHQVQFFGRGYVAGIDLKVSYNPLYKEKHQVQFFGRGYVAGIDLKVSYNPLYKEKHQVQFFGRGYVAGIDLKVSYNPLNKEKHQVLFFGRGYVAGIDLKVSYNPLYKEKHQVQFFGRGYVAGIDLKSQKKEQSMFYGDLLEKRRSETEKEQEEKRLKNVAKRDAKQKWDDRHWKDKPRSEMAERDWRIFKEDFNIMCKGGRIPNPFRNWDESDLPTDLKEIIDRVGYKEPTPIQRQAIPIGMQNRDIIGVAKTGSGKTAAFLLPLLKWIQGLPKIERMEDADQGPYAIILSPTRELAQQIEEETIKFAVHLNIRTVAVLAVYPEKNRGLNKTRCEIVIATPGRLIDVLENRYLVLAQCTYVVMDEADKMLNMGFEPDVQKILSYLPASNLKPDNEDAEDSEKLMKNYSTKKKYRQTVMFTATMPPAVERLAKNYLRRPAVVYIGSAGKPAEKTEQIVYMVSDNEKRKKLVGILQSRLDPPIIIFVNQKKGVDVLAKSLEKMGFNATTLHGGKGQEQREFALASLKNGSKDILVATDVAGRGIDIKDVSLVINYDMAKSIEDYTHRIGRTGRAGKTGTAITFLTKNDSYVFYDLKQALINSPVSHCPPELASHPDAQHKPGLVVQKKRKDETIFLS</sequence>
<evidence type="ECO:0000313" key="21">
    <source>
        <dbReference type="EMBL" id="CAG2197751.1"/>
    </source>
</evidence>
<dbReference type="PROSITE" id="PS51192">
    <property type="entry name" value="HELICASE_ATP_BIND_1"/>
    <property type="match status" value="1"/>
</dbReference>
<evidence type="ECO:0000256" key="2">
    <source>
        <dbReference type="ARBA" id="ARBA00012552"/>
    </source>
</evidence>
<keyword evidence="4" id="KW-0547">Nucleotide-binding</keyword>
<dbReference type="InterPro" id="IPR011545">
    <property type="entry name" value="DEAD/DEAH_box_helicase_dom"/>
</dbReference>
<dbReference type="GO" id="GO:0005524">
    <property type="term" value="F:ATP binding"/>
    <property type="evidence" value="ECO:0007669"/>
    <property type="project" value="UniProtKB-KW"/>
</dbReference>
<dbReference type="EC" id="3.6.4.13" evidence="2"/>